<dbReference type="RefSeq" id="WP_203830698.1">
    <property type="nucleotide sequence ID" value="NZ_BAAATY010000057.1"/>
</dbReference>
<dbReference type="Proteomes" id="UP000624709">
    <property type="component" value="Unassembled WGS sequence"/>
</dbReference>
<keyword evidence="1" id="KW-0472">Membrane</keyword>
<reference evidence="2 3" key="1">
    <citation type="submission" date="2021-01" db="EMBL/GenBank/DDBJ databases">
        <title>Whole genome shotgun sequence of Actinoplanes palleronii NBRC 14916.</title>
        <authorList>
            <person name="Komaki H."/>
            <person name="Tamura T."/>
        </authorList>
    </citation>
    <scope>NUCLEOTIDE SEQUENCE [LARGE SCALE GENOMIC DNA]</scope>
    <source>
        <strain evidence="2 3">NBRC 14916</strain>
    </source>
</reference>
<protein>
    <submittedName>
        <fullName evidence="2">Uncharacterized protein</fullName>
    </submittedName>
</protein>
<evidence type="ECO:0000313" key="2">
    <source>
        <dbReference type="EMBL" id="GIE73044.1"/>
    </source>
</evidence>
<accession>A0ABQ4BQW1</accession>
<feature type="transmembrane region" description="Helical" evidence="1">
    <location>
        <begin position="72"/>
        <end position="93"/>
    </location>
</feature>
<organism evidence="2 3">
    <name type="scientific">Actinoplanes palleronii</name>
    <dbReference type="NCBI Taxonomy" id="113570"/>
    <lineage>
        <taxon>Bacteria</taxon>
        <taxon>Bacillati</taxon>
        <taxon>Actinomycetota</taxon>
        <taxon>Actinomycetes</taxon>
        <taxon>Micromonosporales</taxon>
        <taxon>Micromonosporaceae</taxon>
        <taxon>Actinoplanes</taxon>
    </lineage>
</organism>
<dbReference type="EMBL" id="BOMS01000163">
    <property type="protein sequence ID" value="GIE73044.1"/>
    <property type="molecule type" value="Genomic_DNA"/>
</dbReference>
<proteinExistence type="predicted"/>
<feature type="transmembrane region" description="Helical" evidence="1">
    <location>
        <begin position="114"/>
        <end position="139"/>
    </location>
</feature>
<keyword evidence="1" id="KW-0812">Transmembrane</keyword>
<feature type="transmembrane region" description="Helical" evidence="1">
    <location>
        <begin position="159"/>
        <end position="186"/>
    </location>
</feature>
<comment type="caution">
    <text evidence="2">The sequence shown here is derived from an EMBL/GenBank/DDBJ whole genome shotgun (WGS) entry which is preliminary data.</text>
</comment>
<evidence type="ECO:0000256" key="1">
    <source>
        <dbReference type="SAM" id="Phobius"/>
    </source>
</evidence>
<keyword evidence="1" id="KW-1133">Transmembrane helix</keyword>
<name>A0ABQ4BQW1_9ACTN</name>
<sequence>MTMMDRSGGAAAPPPAHTGRLRAAWRTAHAPVAGVPRWATVAAYAVPLVVLPSGLWRLPAAFLHGGGLGTKVYVVCLSIVAELVAFTAVGLIASWGERFPRWIPRLRGRTVPPLAAVIPATVAAVVLTVLWTTAFVTILRGVTLHGAPAPSNFPTRQGAWSATVFALCYLPLLLWGPLLAAATYAYHRRRRPH</sequence>
<gene>
    <name evidence="2" type="ORF">Apa02nite_091520</name>
</gene>
<evidence type="ECO:0000313" key="3">
    <source>
        <dbReference type="Proteomes" id="UP000624709"/>
    </source>
</evidence>
<keyword evidence="3" id="KW-1185">Reference proteome</keyword>